<dbReference type="InParanoid" id="A0A067MWE8"/>
<dbReference type="OrthoDB" id="3244737at2759"/>
<dbReference type="EMBL" id="KL198020">
    <property type="protein sequence ID" value="KDQ19035.1"/>
    <property type="molecule type" value="Genomic_DNA"/>
</dbReference>
<evidence type="ECO:0000313" key="2">
    <source>
        <dbReference type="Proteomes" id="UP000027195"/>
    </source>
</evidence>
<accession>A0A067MWE8</accession>
<sequence length="289" mass="32155">MSPSCEHQLLSVLYDHLQRLSLAQTSPSISKDAADRLAYATALVFIEDLPQGHAPGGLGTEHLGNTGPLSTQTIQRLSDELDQDLLDVADFYYAGSGLSQDELRDKAEDVAGDIEKEQATQRETVKDISLVVERILELVEQTNEIHPRLQESLALILKTYPPILRANRSIYHDLLSLTIETALLKLSLMRSTTATSLYNYTPSADAASSQPSRTVSQTLARIHARLSERKLQMDAEEAALDERLESYTRLIKLVDGPQGGFAQVVEDWARVQKETAECRRDLRRLGWTG</sequence>
<dbReference type="AlphaFoldDB" id="A0A067MWE8"/>
<organism evidence="1 2">
    <name type="scientific">Botryobasidium botryosum (strain FD-172 SS1)</name>
    <dbReference type="NCBI Taxonomy" id="930990"/>
    <lineage>
        <taxon>Eukaryota</taxon>
        <taxon>Fungi</taxon>
        <taxon>Dikarya</taxon>
        <taxon>Basidiomycota</taxon>
        <taxon>Agaricomycotina</taxon>
        <taxon>Agaricomycetes</taxon>
        <taxon>Cantharellales</taxon>
        <taxon>Botryobasidiaceae</taxon>
        <taxon>Botryobasidium</taxon>
    </lineage>
</organism>
<keyword evidence="2" id="KW-1185">Reference proteome</keyword>
<protein>
    <submittedName>
        <fullName evidence="1">Uncharacterized protein</fullName>
    </submittedName>
</protein>
<proteinExistence type="predicted"/>
<dbReference type="HOGENOM" id="CLU_086084_0_0_1"/>
<evidence type="ECO:0000313" key="1">
    <source>
        <dbReference type="EMBL" id="KDQ19035.1"/>
    </source>
</evidence>
<gene>
    <name evidence="1" type="ORF">BOTBODRAFT_126892</name>
</gene>
<name>A0A067MWE8_BOTB1</name>
<dbReference type="Proteomes" id="UP000027195">
    <property type="component" value="Unassembled WGS sequence"/>
</dbReference>
<reference evidence="2" key="1">
    <citation type="journal article" date="2014" name="Proc. Natl. Acad. Sci. U.S.A.">
        <title>Extensive sampling of basidiomycete genomes demonstrates inadequacy of the white-rot/brown-rot paradigm for wood decay fungi.</title>
        <authorList>
            <person name="Riley R."/>
            <person name="Salamov A.A."/>
            <person name="Brown D.W."/>
            <person name="Nagy L.G."/>
            <person name="Floudas D."/>
            <person name="Held B.W."/>
            <person name="Levasseur A."/>
            <person name="Lombard V."/>
            <person name="Morin E."/>
            <person name="Otillar R."/>
            <person name="Lindquist E.A."/>
            <person name="Sun H."/>
            <person name="LaButti K.M."/>
            <person name="Schmutz J."/>
            <person name="Jabbour D."/>
            <person name="Luo H."/>
            <person name="Baker S.E."/>
            <person name="Pisabarro A.G."/>
            <person name="Walton J.D."/>
            <person name="Blanchette R.A."/>
            <person name="Henrissat B."/>
            <person name="Martin F."/>
            <person name="Cullen D."/>
            <person name="Hibbett D.S."/>
            <person name="Grigoriev I.V."/>
        </authorList>
    </citation>
    <scope>NUCLEOTIDE SEQUENCE [LARGE SCALE GENOMIC DNA]</scope>
    <source>
        <strain evidence="2">FD-172 SS1</strain>
    </source>
</reference>